<evidence type="ECO:0000259" key="2">
    <source>
        <dbReference type="Pfam" id="PF07510"/>
    </source>
</evidence>
<name>A0AA43Y835_CLOBO</name>
<dbReference type="Proteomes" id="UP000240615">
    <property type="component" value="Chromosome"/>
</dbReference>
<dbReference type="InterPro" id="IPR011089">
    <property type="entry name" value="GmrSD_C"/>
</dbReference>
<gene>
    <name evidence="3" type="ORF">C7M56_01875</name>
    <name evidence="4" type="ORF">FC964_11210</name>
</gene>
<evidence type="ECO:0000313" key="3">
    <source>
        <dbReference type="EMBL" id="AVQ37490.1"/>
    </source>
</evidence>
<dbReference type="InterPro" id="IPR004919">
    <property type="entry name" value="GmrSD_N"/>
</dbReference>
<accession>A0AA43Y835</accession>
<dbReference type="RefSeq" id="WP_159034151.1">
    <property type="nucleotide sequence ID" value="NZ_CP027777.1"/>
</dbReference>
<organism evidence="4 6">
    <name type="scientific">Clostridium botulinum</name>
    <dbReference type="NCBI Taxonomy" id="1491"/>
    <lineage>
        <taxon>Bacteria</taxon>
        <taxon>Bacillati</taxon>
        <taxon>Bacillota</taxon>
        <taxon>Clostridia</taxon>
        <taxon>Eubacteriales</taxon>
        <taxon>Clostridiaceae</taxon>
        <taxon>Clostridium</taxon>
    </lineage>
</organism>
<dbReference type="Pfam" id="PF03235">
    <property type="entry name" value="GmrSD_N"/>
    <property type="match status" value="1"/>
</dbReference>
<dbReference type="Proteomes" id="UP000482543">
    <property type="component" value="Unassembled WGS sequence"/>
</dbReference>
<reference evidence="4 6" key="2">
    <citation type="submission" date="2019-04" db="EMBL/GenBank/DDBJ databases">
        <title>Genome sequencing of Clostridium botulinum Groups I-IV and Clostridium butyricum.</title>
        <authorList>
            <person name="Brunt J."/>
            <person name="Van Vliet A.H.M."/>
            <person name="Stringer S.C."/>
            <person name="Carter A.T."/>
            <person name="Peck M.W."/>
        </authorList>
    </citation>
    <scope>NUCLEOTIDE SEQUENCE [LARGE SCALE GENOMIC DNA]</scope>
    <source>
        <strain evidence="4 6">IFR 15/034</strain>
    </source>
</reference>
<protein>
    <submittedName>
        <fullName evidence="4">DUF262 domain-containing protein</fullName>
    </submittedName>
</protein>
<proteinExistence type="predicted"/>
<feature type="domain" description="GmrSD restriction endonucleases C-terminal" evidence="2">
    <location>
        <begin position="407"/>
        <end position="546"/>
    </location>
</feature>
<dbReference type="PANTHER" id="PTHR35149">
    <property type="entry name" value="SLL5132 PROTEIN"/>
    <property type="match status" value="1"/>
</dbReference>
<dbReference type="Pfam" id="PF07510">
    <property type="entry name" value="GmrSD_C"/>
    <property type="match status" value="1"/>
</dbReference>
<dbReference type="EMBL" id="CP027777">
    <property type="protein sequence ID" value="AVQ37490.1"/>
    <property type="molecule type" value="Genomic_DNA"/>
</dbReference>
<evidence type="ECO:0000313" key="6">
    <source>
        <dbReference type="Proteomes" id="UP000482543"/>
    </source>
</evidence>
<dbReference type="AlphaFoldDB" id="A0AA43Y835"/>
<feature type="domain" description="GmrSD restriction endonucleases N-terminal" evidence="1">
    <location>
        <begin position="11"/>
        <end position="217"/>
    </location>
</feature>
<reference evidence="3 5" key="1">
    <citation type="submission" date="2018-01" db="EMBL/GenBank/DDBJ databases">
        <title>Genetic Diversity of Clostridium botulinum in seafood.</title>
        <authorList>
            <person name="Athira V."/>
            <person name="Arun Jyothi P.V."/>
            <person name="Lalitha K.V."/>
            <person name="Joseph T.C."/>
        </authorList>
    </citation>
    <scope>NUCLEOTIDE SEQUENCE [LARGE SCALE GENOMIC DNA]</scope>
    <source>
        <strain evidence="3 5">Mfbjulcb8</strain>
    </source>
</reference>
<evidence type="ECO:0000259" key="1">
    <source>
        <dbReference type="Pfam" id="PF03235"/>
    </source>
</evidence>
<evidence type="ECO:0000313" key="4">
    <source>
        <dbReference type="EMBL" id="NFI21943.1"/>
    </source>
</evidence>
<evidence type="ECO:0000313" key="5">
    <source>
        <dbReference type="Proteomes" id="UP000240615"/>
    </source>
</evidence>
<dbReference type="PANTHER" id="PTHR35149:SF2">
    <property type="entry name" value="DUF262 DOMAIN-CONTAINING PROTEIN"/>
    <property type="match status" value="1"/>
</dbReference>
<dbReference type="EMBL" id="SWRJ01000003">
    <property type="protein sequence ID" value="NFI21943.1"/>
    <property type="molecule type" value="Genomic_DNA"/>
</dbReference>
<sequence>MKANEKLLIRFLESSDTNFVIPVYQRNYDWQKEHCKQLYDDCISVIKSKYATHFFGTIVSIYNESGRNREYLIIDGQQRITTVSLMLLAIYNILKSGRLNANGIIKEKIMNQYLINQYIEDDRKLKLRPIKDDRVAFEKLFDDEYIADSNITLNYQYFYNRILEGEISIDEIYSAIEKLMIVEIELKNGEDDPQLIFESLNSTGLDLSDADKVRNFILMGQSFKKQEELYNRYWNKVEKNTLYGVTNFIRDYMTMKENKISNINKIYVNFKRYINENNIDIEICLKDMLLFSKYYNKILTNTVGIREVDKKLQRINKLEVTVLYPFLLEVFYDYFNDLINDTQLIEIVAILESYIFRRIMCGVATNALNKVFMNLGKEIKKHEQYKEKYVDILKYILINKKSTQRMPNDKEFQKNFYEENVYSWKSKNKIYLLERLENYKNNERVDIERLIETNELTIEHIMPQELNKNWREMLGQGFEEIHNKYLHTIGNLTLTGYNSSMSNRSFYDKKNMKNGFKDSRLKLNKYLVLADKWNEKSILKRTELLFSIALDIWQYPSTNYVEERPIDNLYSLADEDDFTNTKVKSFIFMGDEYKVKNWTELYEKICIILYEIEPSIFVKLITKKFPEEHIEKRFSNNERDLRTALKISDKVFIEKNLNTESKLTTLRVIFNEYRLDYNELTFYIV</sequence>